<reference evidence="1" key="2">
    <citation type="submission" date="2022-06" db="UniProtKB">
        <authorList>
            <consortium name="EnsemblMetazoa"/>
        </authorList>
    </citation>
    <scope>IDENTIFICATION</scope>
    <source>
        <strain evidence="1">DF5081</strain>
    </source>
</reference>
<reference evidence="2" key="1">
    <citation type="submission" date="2010-08" db="EMBL/GenBank/DDBJ databases">
        <authorList>
            <consortium name="Caenorhabditis japonica Sequencing Consortium"/>
            <person name="Wilson R.K."/>
        </authorList>
    </citation>
    <scope>NUCLEOTIDE SEQUENCE [LARGE SCALE GENOMIC DNA]</scope>
    <source>
        <strain evidence="2">DF5081</strain>
    </source>
</reference>
<accession>A0A8R1IVE6</accession>
<name>A0A8R1IVE6_CAEJA</name>
<keyword evidence="2" id="KW-1185">Reference proteome</keyword>
<protein>
    <submittedName>
        <fullName evidence="1">Uncharacterized protein</fullName>
    </submittedName>
</protein>
<organism evidence="1 2">
    <name type="scientific">Caenorhabditis japonica</name>
    <dbReference type="NCBI Taxonomy" id="281687"/>
    <lineage>
        <taxon>Eukaryota</taxon>
        <taxon>Metazoa</taxon>
        <taxon>Ecdysozoa</taxon>
        <taxon>Nematoda</taxon>
        <taxon>Chromadorea</taxon>
        <taxon>Rhabditida</taxon>
        <taxon>Rhabditina</taxon>
        <taxon>Rhabditomorpha</taxon>
        <taxon>Rhabditoidea</taxon>
        <taxon>Rhabditidae</taxon>
        <taxon>Peloderinae</taxon>
        <taxon>Caenorhabditis</taxon>
    </lineage>
</organism>
<proteinExistence type="predicted"/>
<dbReference type="AlphaFoldDB" id="A0A8R1IVE6"/>
<dbReference type="EnsemblMetazoa" id="CJA38907.1">
    <property type="protein sequence ID" value="CJA38907.1"/>
    <property type="gene ID" value="WBGene00214754"/>
</dbReference>
<evidence type="ECO:0000313" key="1">
    <source>
        <dbReference type="EnsemblMetazoa" id="CJA38907.1"/>
    </source>
</evidence>
<sequence>MPSVLPVAQRFHFQTIGQTPYINMLDFSACFESASERANAKFYQQDPIGTFTLTLSAGMYTECCPAAFTTFDLAFFNTLSFSILKRNTNTLLSSVTLCGPPPFASHFSSFRRCRQVSNPLVPENKKERK</sequence>
<evidence type="ECO:0000313" key="2">
    <source>
        <dbReference type="Proteomes" id="UP000005237"/>
    </source>
</evidence>
<dbReference type="Proteomes" id="UP000005237">
    <property type="component" value="Unassembled WGS sequence"/>
</dbReference>